<feature type="region of interest" description="Disordered" evidence="1">
    <location>
        <begin position="48"/>
        <end position="71"/>
    </location>
</feature>
<reference evidence="3" key="2">
    <citation type="journal article" date="2022" name="Elife">
        <title>Obligate sexual reproduction of a homothallic fungus closely related to the Cryptococcus pathogenic species complex.</title>
        <authorList>
            <person name="Passer A.R."/>
            <person name="Clancey S.A."/>
            <person name="Shea T."/>
            <person name="David-Palma M."/>
            <person name="Averette A.F."/>
            <person name="Boekhout T."/>
            <person name="Porcel B.M."/>
            <person name="Nowrousian M."/>
            <person name="Cuomo C.A."/>
            <person name="Sun S."/>
            <person name="Heitman J."/>
            <person name="Coelho M.A."/>
        </authorList>
    </citation>
    <scope>NUCLEOTIDE SEQUENCE</scope>
    <source>
        <strain evidence="3">CBS 7841</strain>
    </source>
</reference>
<feature type="transmembrane region" description="Helical" evidence="2">
    <location>
        <begin position="17"/>
        <end position="36"/>
    </location>
</feature>
<name>A0AAJ8JUK6_9TREE</name>
<dbReference type="PANTHER" id="PTHR38488:SF1">
    <property type="entry name" value="OXIDOREDUCTASE 9.5 KDA SUBUNIT, PUTATIVE (AFU_ORTHOLOGUE AFUA_5G08980)-RELATED"/>
    <property type="match status" value="1"/>
</dbReference>
<protein>
    <recommendedName>
        <fullName evidence="5">NADH-ubiquinone oxidoreductase 9.5 kDa subunit</fullName>
    </recommendedName>
</protein>
<reference evidence="3" key="1">
    <citation type="submission" date="2016-06" db="EMBL/GenBank/DDBJ databases">
        <authorList>
            <person name="Cuomo C."/>
            <person name="Litvintseva A."/>
            <person name="Heitman J."/>
            <person name="Chen Y."/>
            <person name="Sun S."/>
            <person name="Springer D."/>
            <person name="Dromer F."/>
            <person name="Young S."/>
            <person name="Zeng Q."/>
            <person name="Chapman S."/>
            <person name="Gujja S."/>
            <person name="Saif S."/>
            <person name="Birren B."/>
        </authorList>
    </citation>
    <scope>NUCLEOTIDE SEQUENCE</scope>
    <source>
        <strain evidence="3">CBS 7841</strain>
    </source>
</reference>
<accession>A0AAJ8JUK6</accession>
<keyword evidence="2" id="KW-0812">Transmembrane</keyword>
<dbReference type="CDD" id="cd22903">
    <property type="entry name" value="NI9M"/>
    <property type="match status" value="1"/>
</dbReference>
<keyword evidence="2" id="KW-1133">Transmembrane helix</keyword>
<evidence type="ECO:0000256" key="2">
    <source>
        <dbReference type="SAM" id="Phobius"/>
    </source>
</evidence>
<dbReference type="PANTHER" id="PTHR38488">
    <property type="entry name" value="OXIDOREDUCTASE 9.5 KDA SUBUNIT, PUTATIVE (AFU_ORTHOLOGUE AFUA_5G08980)-RELATED"/>
    <property type="match status" value="1"/>
</dbReference>
<sequence length="71" mass="8400">MSSFYRYTQRLHHESPVIFWSLLLGFAGPVMVMTVPPIRRRWFGYKTPEPIPSTYPVPDRPRRKVTGYEDS</sequence>
<dbReference type="EMBL" id="CP143787">
    <property type="protein sequence ID" value="WVN88719.1"/>
    <property type="molecule type" value="Genomic_DNA"/>
</dbReference>
<reference evidence="3" key="3">
    <citation type="submission" date="2024-01" db="EMBL/GenBank/DDBJ databases">
        <authorList>
            <person name="Coelho M.A."/>
            <person name="David-Palma M."/>
            <person name="Shea T."/>
            <person name="Sun S."/>
            <person name="Cuomo C.A."/>
            <person name="Heitman J."/>
        </authorList>
    </citation>
    <scope>NUCLEOTIDE SEQUENCE</scope>
    <source>
        <strain evidence="3">CBS 7841</strain>
    </source>
</reference>
<proteinExistence type="predicted"/>
<dbReference type="RefSeq" id="XP_066069419.1">
    <property type="nucleotide sequence ID" value="XM_066213322.1"/>
</dbReference>
<evidence type="ECO:0000313" key="4">
    <source>
        <dbReference type="Proteomes" id="UP000094043"/>
    </source>
</evidence>
<gene>
    <name evidence="3" type="ORF">L203_103932</name>
</gene>
<organism evidence="3 4">
    <name type="scientific">Cryptococcus depauperatus CBS 7841</name>
    <dbReference type="NCBI Taxonomy" id="1295531"/>
    <lineage>
        <taxon>Eukaryota</taxon>
        <taxon>Fungi</taxon>
        <taxon>Dikarya</taxon>
        <taxon>Basidiomycota</taxon>
        <taxon>Agaricomycotina</taxon>
        <taxon>Tremellomycetes</taxon>
        <taxon>Tremellales</taxon>
        <taxon>Cryptococcaceae</taxon>
        <taxon>Cryptococcus</taxon>
    </lineage>
</organism>
<evidence type="ECO:0000256" key="1">
    <source>
        <dbReference type="SAM" id="MobiDB-lite"/>
    </source>
</evidence>
<dbReference type="Proteomes" id="UP000094043">
    <property type="component" value="Chromosome 4"/>
</dbReference>
<dbReference type="GeneID" id="91088142"/>
<evidence type="ECO:0000313" key="3">
    <source>
        <dbReference type="EMBL" id="WVN88719.1"/>
    </source>
</evidence>
<dbReference type="KEGG" id="cdep:91088142"/>
<dbReference type="AlphaFoldDB" id="A0AAJ8JUK6"/>
<keyword evidence="2" id="KW-0472">Membrane</keyword>
<keyword evidence="4" id="KW-1185">Reference proteome</keyword>
<evidence type="ECO:0008006" key="5">
    <source>
        <dbReference type="Google" id="ProtNLM"/>
    </source>
</evidence>
<dbReference type="InterPro" id="IPR039961">
    <property type="entry name" value="Nuo9.5"/>
</dbReference>